<reference evidence="6" key="3">
    <citation type="submission" date="2018-08" db="UniProtKB">
        <authorList>
            <consortium name="EnsemblPlants"/>
        </authorList>
    </citation>
    <scope>IDENTIFICATION</scope>
    <source>
        <strain evidence="6">cv. Bd21</strain>
    </source>
</reference>
<dbReference type="SMART" id="SM00645">
    <property type="entry name" value="Pept_C1"/>
    <property type="match status" value="1"/>
</dbReference>
<dbReference type="GeneID" id="104581928"/>
<evidence type="ECO:0000313" key="7">
    <source>
        <dbReference type="Proteomes" id="UP000008810"/>
    </source>
</evidence>
<dbReference type="GO" id="GO:0051603">
    <property type="term" value="P:proteolysis involved in protein catabolic process"/>
    <property type="evidence" value="ECO:0000318"/>
    <property type="project" value="GO_Central"/>
</dbReference>
<dbReference type="PRINTS" id="PR00705">
    <property type="entry name" value="PAPAIN"/>
</dbReference>
<dbReference type="GO" id="GO:0005764">
    <property type="term" value="C:lysosome"/>
    <property type="evidence" value="ECO:0000318"/>
    <property type="project" value="GO_Central"/>
</dbReference>
<dbReference type="PANTHER" id="PTHR12411">
    <property type="entry name" value="CYSTEINE PROTEASE FAMILY C1-RELATED"/>
    <property type="match status" value="1"/>
</dbReference>
<feature type="signal peptide" evidence="3">
    <location>
        <begin position="1"/>
        <end position="21"/>
    </location>
</feature>
<dbReference type="OrthoDB" id="1683628at2759"/>
<dbReference type="CDD" id="cd02248">
    <property type="entry name" value="Peptidase_C1A"/>
    <property type="match status" value="1"/>
</dbReference>
<keyword evidence="2" id="KW-1015">Disulfide bond</keyword>
<dbReference type="Gene3D" id="3.90.70.10">
    <property type="entry name" value="Cysteine proteinases"/>
    <property type="match status" value="1"/>
</dbReference>
<dbReference type="InterPro" id="IPR025661">
    <property type="entry name" value="Pept_asp_AS"/>
</dbReference>
<dbReference type="PROSITE" id="PS00640">
    <property type="entry name" value="THIOL_PROTEASE_ASN"/>
    <property type="match status" value="1"/>
</dbReference>
<feature type="domain" description="Peptidase C1A papain C-terminal" evidence="4">
    <location>
        <begin position="82"/>
        <end position="299"/>
    </location>
</feature>
<dbReference type="PROSITE" id="PS00639">
    <property type="entry name" value="THIOL_PROTEASE_HIS"/>
    <property type="match status" value="1"/>
</dbReference>
<organism evidence="5">
    <name type="scientific">Brachypodium distachyon</name>
    <name type="common">Purple false brome</name>
    <name type="synonym">Trachynia distachya</name>
    <dbReference type="NCBI Taxonomy" id="15368"/>
    <lineage>
        <taxon>Eukaryota</taxon>
        <taxon>Viridiplantae</taxon>
        <taxon>Streptophyta</taxon>
        <taxon>Embryophyta</taxon>
        <taxon>Tracheophyta</taxon>
        <taxon>Spermatophyta</taxon>
        <taxon>Magnoliopsida</taxon>
        <taxon>Liliopsida</taxon>
        <taxon>Poales</taxon>
        <taxon>Poaceae</taxon>
        <taxon>BOP clade</taxon>
        <taxon>Pooideae</taxon>
        <taxon>Stipodae</taxon>
        <taxon>Brachypodieae</taxon>
        <taxon>Brachypodium</taxon>
    </lineage>
</organism>
<feature type="chain" id="PRO_5043129164" description="Peptidase C1A papain C-terminal domain-containing protein" evidence="3">
    <location>
        <begin position="22"/>
        <end position="304"/>
    </location>
</feature>
<evidence type="ECO:0000313" key="5">
    <source>
        <dbReference type="EMBL" id="KQK12093.1"/>
    </source>
</evidence>
<keyword evidence="3" id="KW-0732">Signal</keyword>
<dbReference type="SUPFAM" id="SSF54001">
    <property type="entry name" value="Cysteine proteinases"/>
    <property type="match status" value="1"/>
</dbReference>
<dbReference type="AlphaFoldDB" id="A0A0Q3GNS8"/>
<dbReference type="InterPro" id="IPR038765">
    <property type="entry name" value="Papain-like_cys_pep_sf"/>
</dbReference>
<dbReference type="InterPro" id="IPR025660">
    <property type="entry name" value="Pept_his_AS"/>
</dbReference>
<dbReference type="RefSeq" id="XP_010229405.1">
    <property type="nucleotide sequence ID" value="XM_010231103.1"/>
</dbReference>
<reference evidence="5" key="2">
    <citation type="submission" date="2017-06" db="EMBL/GenBank/DDBJ databases">
        <title>WGS assembly of Brachypodium distachyon.</title>
        <authorList>
            <consortium name="The International Brachypodium Initiative"/>
            <person name="Lucas S."/>
            <person name="Harmon-Smith M."/>
            <person name="Lail K."/>
            <person name="Tice H."/>
            <person name="Grimwood J."/>
            <person name="Bruce D."/>
            <person name="Barry K."/>
            <person name="Shu S."/>
            <person name="Lindquist E."/>
            <person name="Wang M."/>
            <person name="Pitluck S."/>
            <person name="Vogel J.P."/>
            <person name="Garvin D.F."/>
            <person name="Mockler T.C."/>
            <person name="Schmutz J."/>
            <person name="Rokhsar D."/>
            <person name="Bevan M.W."/>
        </authorList>
    </citation>
    <scope>NUCLEOTIDE SEQUENCE</scope>
    <source>
        <strain evidence="5">Bd21</strain>
    </source>
</reference>
<dbReference type="InterPro" id="IPR000668">
    <property type="entry name" value="Peptidase_C1A_C"/>
</dbReference>
<dbReference type="FunFam" id="3.90.70.10:FF:000332">
    <property type="entry name" value="Cathepsin L1"/>
    <property type="match status" value="1"/>
</dbReference>
<evidence type="ECO:0000256" key="3">
    <source>
        <dbReference type="SAM" id="SignalP"/>
    </source>
</evidence>
<comment type="similarity">
    <text evidence="1">Belongs to the peptidase C1 family.</text>
</comment>
<dbReference type="InterPro" id="IPR013128">
    <property type="entry name" value="Peptidase_C1A"/>
</dbReference>
<keyword evidence="7" id="KW-1185">Reference proteome</keyword>
<proteinExistence type="inferred from homology"/>
<protein>
    <recommendedName>
        <fullName evidence="4">Peptidase C1A papain C-terminal domain-containing protein</fullName>
    </recommendedName>
</protein>
<dbReference type="Proteomes" id="UP000008810">
    <property type="component" value="Chromosome 1"/>
</dbReference>
<gene>
    <name evidence="6" type="primary">LOC104581928</name>
    <name evidence="5" type="ORF">BRADI_1g01594v3</name>
</gene>
<dbReference type="KEGG" id="bdi:104581928"/>
<evidence type="ECO:0000313" key="6">
    <source>
        <dbReference type="EnsemblPlants" id="KQK12093"/>
    </source>
</evidence>
<name>A0A0Q3GNS8_BRADI</name>
<dbReference type="GO" id="GO:0004197">
    <property type="term" value="F:cysteine-type endopeptidase activity"/>
    <property type="evidence" value="ECO:0000318"/>
    <property type="project" value="GO_Central"/>
</dbReference>
<evidence type="ECO:0000259" key="4">
    <source>
        <dbReference type="SMART" id="SM00645"/>
    </source>
</evidence>
<dbReference type="Pfam" id="PF00112">
    <property type="entry name" value="Peptidase_C1"/>
    <property type="match status" value="1"/>
</dbReference>
<accession>A0A0Q3GNS8</accession>
<dbReference type="Gramene" id="KQK12093">
    <property type="protein sequence ID" value="KQK12093"/>
    <property type="gene ID" value="BRADI_1g01594v3"/>
</dbReference>
<dbReference type="GO" id="GO:0005615">
    <property type="term" value="C:extracellular space"/>
    <property type="evidence" value="ECO:0000318"/>
    <property type="project" value="GO_Central"/>
</dbReference>
<dbReference type="InterPro" id="IPR039417">
    <property type="entry name" value="Peptidase_C1A_papain-like"/>
</dbReference>
<evidence type="ECO:0000256" key="2">
    <source>
        <dbReference type="ARBA" id="ARBA00023157"/>
    </source>
</evidence>
<reference evidence="5 6" key="1">
    <citation type="journal article" date="2010" name="Nature">
        <title>Genome sequencing and analysis of the model grass Brachypodium distachyon.</title>
        <authorList>
            <consortium name="International Brachypodium Initiative"/>
        </authorList>
    </citation>
    <scope>NUCLEOTIDE SEQUENCE [LARGE SCALE GENOMIC DNA]</scope>
    <source>
        <strain evidence="5 6">Bd21</strain>
    </source>
</reference>
<evidence type="ECO:0000256" key="1">
    <source>
        <dbReference type="ARBA" id="ARBA00008455"/>
    </source>
</evidence>
<dbReference type="EnsemblPlants" id="KQK12093">
    <property type="protein sequence ID" value="KQK12093"/>
    <property type="gene ID" value="BRADI_1g01594v3"/>
</dbReference>
<sequence length="304" mass="32322">MAARAVLAAAVLSVFLVVVVSSSPAPAPPFTEHGGDLSDMSSEELNAAGYGGCVYPENNATPPHDDNNNINGGVQEDAWLEPPAQKDWRVEGAVAAVKNQNPCSSCWAFAATAAVESLVAIKTGSLVALSEQQLVDCDTAKPNIGCGGGLRSNAFKYIAAQGLTSQEHYPYEGSQGTCEVDFETPVFARINGYAFVPPNDGDAMLRRVALQPVATIIHISKTVMMRYHGGVFKGPCGSNRMWHAMTVVGYGSHQGDGDYWVVRNSWGTRWGEGGYMHISRDGGGKSGVCGILYNAMYPLWGKSL</sequence>
<dbReference type="EMBL" id="CM000880">
    <property type="protein sequence ID" value="KQK12093.1"/>
    <property type="molecule type" value="Genomic_DNA"/>
</dbReference>